<dbReference type="EMBL" id="CAJSTJ010000142">
    <property type="protein sequence ID" value="CAG7561652.1"/>
    <property type="molecule type" value="Genomic_DNA"/>
</dbReference>
<feature type="region of interest" description="Disordered" evidence="1">
    <location>
        <begin position="1"/>
        <end position="38"/>
    </location>
</feature>
<comment type="caution">
    <text evidence="2">The sequence shown here is derived from an EMBL/GenBank/DDBJ whole genome shotgun (WGS) entry which is preliminary data.</text>
</comment>
<feature type="region of interest" description="Disordered" evidence="1">
    <location>
        <begin position="59"/>
        <end position="118"/>
    </location>
</feature>
<gene>
    <name evidence="2" type="ORF">FEQUK3_LOCUS7389</name>
</gene>
<dbReference type="AlphaFoldDB" id="A0A8J2NG59"/>
<feature type="compositionally biased region" description="Basic and acidic residues" evidence="1">
    <location>
        <begin position="80"/>
        <end position="93"/>
    </location>
</feature>
<protein>
    <submittedName>
        <fullName evidence="2">Uncharacterized protein</fullName>
    </submittedName>
</protein>
<feature type="compositionally biased region" description="Polar residues" evidence="1">
    <location>
        <begin position="94"/>
        <end position="103"/>
    </location>
</feature>
<accession>A0A8J2NG59</accession>
<evidence type="ECO:0000313" key="3">
    <source>
        <dbReference type="Proteomes" id="UP000693738"/>
    </source>
</evidence>
<organism evidence="2 3">
    <name type="scientific">Fusarium equiseti</name>
    <name type="common">Fusarium scirpi</name>
    <dbReference type="NCBI Taxonomy" id="61235"/>
    <lineage>
        <taxon>Eukaryota</taxon>
        <taxon>Fungi</taxon>
        <taxon>Dikarya</taxon>
        <taxon>Ascomycota</taxon>
        <taxon>Pezizomycotina</taxon>
        <taxon>Sordariomycetes</taxon>
        <taxon>Hypocreomycetidae</taxon>
        <taxon>Hypocreales</taxon>
        <taxon>Nectriaceae</taxon>
        <taxon>Fusarium</taxon>
        <taxon>Fusarium incarnatum-equiseti species complex</taxon>
    </lineage>
</organism>
<sequence length="118" mass="13261">MGHNTSRPLPAFLKGKPKRNTERHESKESHQNEHIRVVGVSQIPCPELWHLEPRSLRIGNPAALSPEHHPSCEPQTSFLSKEDDKRDNSESQHSRNGNESLRNQAGGGDQPPTQRSHP</sequence>
<evidence type="ECO:0000313" key="2">
    <source>
        <dbReference type="EMBL" id="CAG7561652.1"/>
    </source>
</evidence>
<evidence type="ECO:0000256" key="1">
    <source>
        <dbReference type="SAM" id="MobiDB-lite"/>
    </source>
</evidence>
<proteinExistence type="predicted"/>
<name>A0A8J2NG59_FUSEQ</name>
<feature type="compositionally biased region" description="Basic and acidic residues" evidence="1">
    <location>
        <begin position="19"/>
        <end position="36"/>
    </location>
</feature>
<dbReference type="Proteomes" id="UP000693738">
    <property type="component" value="Unassembled WGS sequence"/>
</dbReference>
<reference evidence="2" key="1">
    <citation type="submission" date="2021-05" db="EMBL/GenBank/DDBJ databases">
        <authorList>
            <person name="Khan N."/>
        </authorList>
    </citation>
    <scope>NUCLEOTIDE SEQUENCE</scope>
</reference>